<dbReference type="Gene3D" id="3.30.70.260">
    <property type="match status" value="1"/>
</dbReference>
<name>A0AAP5I5W2_9CYAN</name>
<comment type="caution">
    <text evidence="2">The sequence shown here is derived from an EMBL/GenBank/DDBJ whole genome shotgun (WGS) entry which is preliminary data.</text>
</comment>
<dbReference type="SUPFAM" id="SSF55021">
    <property type="entry name" value="ACT-like"/>
    <property type="match status" value="1"/>
</dbReference>
<proteinExistence type="predicted"/>
<feature type="domain" description="ACT" evidence="1">
    <location>
        <begin position="27"/>
        <end position="99"/>
    </location>
</feature>
<gene>
    <name evidence="2" type="ORF">G7B40_012545</name>
</gene>
<sequence length="99" mass="11501">MRKWHKSKYATKSKPTLLQEDIPPIVKFSFISVDRIGILKDIIEKFYKYKINVQSVDLETNTNGIAKINLCIESTEAERLNECVREVARISDILDFKVL</sequence>
<dbReference type="RefSeq" id="WP_310833807.1">
    <property type="nucleotide sequence ID" value="NZ_JAALHA020000004.1"/>
</dbReference>
<dbReference type="InterPro" id="IPR045865">
    <property type="entry name" value="ACT-like_dom_sf"/>
</dbReference>
<evidence type="ECO:0000313" key="2">
    <source>
        <dbReference type="EMBL" id="MDR9895391.1"/>
    </source>
</evidence>
<dbReference type="Pfam" id="PF13291">
    <property type="entry name" value="ACT_4"/>
    <property type="match status" value="1"/>
</dbReference>
<keyword evidence="3" id="KW-1185">Reference proteome</keyword>
<dbReference type="EMBL" id="JAALHA020000004">
    <property type="protein sequence ID" value="MDR9895391.1"/>
    <property type="molecule type" value="Genomic_DNA"/>
</dbReference>
<dbReference type="AlphaFoldDB" id="A0AAP5I5W2"/>
<organism evidence="2 3">
    <name type="scientific">Aetokthonos hydrillicola Thurmond2011</name>
    <dbReference type="NCBI Taxonomy" id="2712845"/>
    <lineage>
        <taxon>Bacteria</taxon>
        <taxon>Bacillati</taxon>
        <taxon>Cyanobacteriota</taxon>
        <taxon>Cyanophyceae</taxon>
        <taxon>Nostocales</taxon>
        <taxon>Hapalosiphonaceae</taxon>
        <taxon>Aetokthonos</taxon>
    </lineage>
</organism>
<reference evidence="3" key="1">
    <citation type="journal article" date="2021" name="Science">
        <title>Hunting the eagle killer: A cyanobacterial neurotoxin causes vacuolar myelinopathy.</title>
        <authorList>
            <person name="Breinlinger S."/>
            <person name="Phillips T.J."/>
            <person name="Haram B.N."/>
            <person name="Mares J."/>
            <person name="Martinez Yerena J.A."/>
            <person name="Hrouzek P."/>
            <person name="Sobotka R."/>
            <person name="Henderson W.M."/>
            <person name="Schmieder P."/>
            <person name="Williams S.M."/>
            <person name="Lauderdale J.D."/>
            <person name="Wilde H.D."/>
            <person name="Gerrin W."/>
            <person name="Kust A."/>
            <person name="Washington J.W."/>
            <person name="Wagner C."/>
            <person name="Geier B."/>
            <person name="Liebeke M."/>
            <person name="Enke H."/>
            <person name="Niedermeyer T.H.J."/>
            <person name="Wilde S.B."/>
        </authorList>
    </citation>
    <scope>NUCLEOTIDE SEQUENCE [LARGE SCALE GENOMIC DNA]</scope>
    <source>
        <strain evidence="3">Thurmond2011</strain>
    </source>
</reference>
<accession>A0AAP5I5W2</accession>
<evidence type="ECO:0000259" key="1">
    <source>
        <dbReference type="PROSITE" id="PS51671"/>
    </source>
</evidence>
<dbReference type="PROSITE" id="PS51671">
    <property type="entry name" value="ACT"/>
    <property type="match status" value="1"/>
</dbReference>
<dbReference type="InterPro" id="IPR002912">
    <property type="entry name" value="ACT_dom"/>
</dbReference>
<protein>
    <recommendedName>
        <fullName evidence="1">ACT domain-containing protein</fullName>
    </recommendedName>
</protein>
<dbReference type="Proteomes" id="UP000667802">
    <property type="component" value="Unassembled WGS sequence"/>
</dbReference>
<evidence type="ECO:0000313" key="3">
    <source>
        <dbReference type="Proteomes" id="UP000667802"/>
    </source>
</evidence>